<dbReference type="GO" id="GO:0006396">
    <property type="term" value="P:RNA processing"/>
    <property type="evidence" value="ECO:0007669"/>
    <property type="project" value="InterPro"/>
</dbReference>
<dbReference type="HOGENOM" id="CLU_005382_5_0_1"/>
<dbReference type="GO" id="GO:0005730">
    <property type="term" value="C:nucleolus"/>
    <property type="evidence" value="ECO:0007669"/>
    <property type="project" value="TreeGrafter"/>
</dbReference>
<dbReference type="RefSeq" id="XP_007329029.1">
    <property type="nucleotide sequence ID" value="XM_007328967.1"/>
</dbReference>
<dbReference type="SMART" id="SM00552">
    <property type="entry name" value="ADEAMc"/>
    <property type="match status" value="1"/>
</dbReference>
<protein>
    <recommendedName>
        <fullName evidence="1">A to I editase domain-containing protein</fullName>
    </recommendedName>
</protein>
<dbReference type="GO" id="GO:0003725">
    <property type="term" value="F:double-stranded RNA binding"/>
    <property type="evidence" value="ECO:0007669"/>
    <property type="project" value="TreeGrafter"/>
</dbReference>
<evidence type="ECO:0000313" key="2">
    <source>
        <dbReference type="EMBL" id="EKM80241.1"/>
    </source>
</evidence>
<dbReference type="GO" id="GO:0006382">
    <property type="term" value="P:adenosine to inosine editing"/>
    <property type="evidence" value="ECO:0007669"/>
    <property type="project" value="TreeGrafter"/>
</dbReference>
<dbReference type="FunCoup" id="K5WXM4">
    <property type="interactions" value="420"/>
</dbReference>
<keyword evidence="3" id="KW-1185">Reference proteome</keyword>
<feature type="domain" description="A to I editase" evidence="1">
    <location>
        <begin position="60"/>
        <end position="413"/>
    </location>
</feature>
<dbReference type="AlphaFoldDB" id="K5WXM4"/>
<dbReference type="InParanoid" id="K5WXM4"/>
<dbReference type="GeneID" id="18831094"/>
<evidence type="ECO:0000313" key="3">
    <source>
        <dbReference type="Proteomes" id="UP000008493"/>
    </source>
</evidence>
<dbReference type="PANTHER" id="PTHR10910">
    <property type="entry name" value="EUKARYOTE SPECIFIC DSRNA BINDING PROTEIN"/>
    <property type="match status" value="1"/>
</dbReference>
<dbReference type="STRING" id="597362.K5WXM4"/>
<dbReference type="eggNOG" id="KOG2777">
    <property type="taxonomic scope" value="Eukaryota"/>
</dbReference>
<organism evidence="2 3">
    <name type="scientific">Agaricus bisporus var. burnettii (strain JB137-S8 / ATCC MYA-4627 / FGSC 10392)</name>
    <name type="common">White button mushroom</name>
    <dbReference type="NCBI Taxonomy" id="597362"/>
    <lineage>
        <taxon>Eukaryota</taxon>
        <taxon>Fungi</taxon>
        <taxon>Dikarya</taxon>
        <taxon>Basidiomycota</taxon>
        <taxon>Agaricomycotina</taxon>
        <taxon>Agaricomycetes</taxon>
        <taxon>Agaricomycetidae</taxon>
        <taxon>Agaricales</taxon>
        <taxon>Agaricineae</taxon>
        <taxon>Agaricaceae</taxon>
        <taxon>Agaricus</taxon>
    </lineage>
</organism>
<dbReference type="GO" id="GO:0005737">
    <property type="term" value="C:cytoplasm"/>
    <property type="evidence" value="ECO:0007669"/>
    <property type="project" value="TreeGrafter"/>
</dbReference>
<dbReference type="InterPro" id="IPR002466">
    <property type="entry name" value="A_deamin"/>
</dbReference>
<accession>K5WXM4</accession>
<gene>
    <name evidence="2" type="ORF">AGABI1DRAFT_73247</name>
</gene>
<dbReference type="OMA" id="HPKKITY"/>
<dbReference type="PANTHER" id="PTHR10910:SF62">
    <property type="entry name" value="AT07585P-RELATED"/>
    <property type="match status" value="1"/>
</dbReference>
<dbReference type="Proteomes" id="UP000008493">
    <property type="component" value="Unassembled WGS sequence"/>
</dbReference>
<sequence length="428" mass="47812">MELSESTENEQDEAIEAVFQIYKGTGFKPPPKQFTVLAAFFLTISTSHISNVRQPPKVISLSTGTKCMPAIKYSPRGELVHDSHAEVLARRGAARWLLEEIGRISDSREFISEWLTRTDTTPSIDPDQPPRYKLRDGVEVNMYISTLPCGDASMGYLASIQDKTMAALKSINTFPVLAPHQASRGRDNYNRLGVLRTKPGRADSPPALSMSCSDKIAKWSVLGVQGSFGAKFLEPVYISEVVIGEVPLEQELRSVVRTDCERALRGRVKNTKDLPQGYTVHPPRIRFTQSPFVHSKTELDIIVKTTGSCNESLCWVADSKPAEVLINGLKRSTPPRHRYAEKYRPLLSRISVFNLYYRTLNLEGLDLIQPQVTYTGAKTAASSMRYQRAKLALFGAEGPFAGWIKIDEEFQCFTMDGHCLKPTVSFET</sequence>
<dbReference type="PROSITE" id="PS50141">
    <property type="entry name" value="A_DEAMIN_EDITASE"/>
    <property type="match status" value="1"/>
</dbReference>
<dbReference type="GO" id="GO:0008251">
    <property type="term" value="F:tRNA-specific adenosine deaminase activity"/>
    <property type="evidence" value="ECO:0007669"/>
    <property type="project" value="TreeGrafter"/>
</dbReference>
<dbReference type="EMBL" id="JH971389">
    <property type="protein sequence ID" value="EKM80241.1"/>
    <property type="molecule type" value="Genomic_DNA"/>
</dbReference>
<dbReference type="GO" id="GO:0003726">
    <property type="term" value="F:double-stranded RNA adenosine deaminase activity"/>
    <property type="evidence" value="ECO:0007669"/>
    <property type="project" value="TreeGrafter"/>
</dbReference>
<dbReference type="KEGG" id="abp:AGABI1DRAFT73247"/>
<name>K5WXM4_AGABU</name>
<evidence type="ECO:0000259" key="1">
    <source>
        <dbReference type="PROSITE" id="PS50141"/>
    </source>
</evidence>
<dbReference type="Pfam" id="PF02137">
    <property type="entry name" value="A_deamin"/>
    <property type="match status" value="1"/>
</dbReference>
<reference evidence="3" key="1">
    <citation type="journal article" date="2012" name="Proc. Natl. Acad. Sci. U.S.A.">
        <title>Genome sequence of the button mushroom Agaricus bisporus reveals mechanisms governing adaptation to a humic-rich ecological niche.</title>
        <authorList>
            <person name="Morin E."/>
            <person name="Kohler A."/>
            <person name="Baker A.R."/>
            <person name="Foulongne-Oriol M."/>
            <person name="Lombard V."/>
            <person name="Nagy L.G."/>
            <person name="Ohm R.A."/>
            <person name="Patyshakuliyeva A."/>
            <person name="Brun A."/>
            <person name="Aerts A.L."/>
            <person name="Bailey A.M."/>
            <person name="Billette C."/>
            <person name="Coutinho P.M."/>
            <person name="Deakin G."/>
            <person name="Doddapaneni H."/>
            <person name="Floudas D."/>
            <person name="Grimwood J."/>
            <person name="Hilden K."/>
            <person name="Kuees U."/>
            <person name="LaButti K.M."/>
            <person name="Lapidus A."/>
            <person name="Lindquist E.A."/>
            <person name="Lucas S.M."/>
            <person name="Murat C."/>
            <person name="Riley R.W."/>
            <person name="Salamov A.A."/>
            <person name="Schmutz J."/>
            <person name="Subramanian V."/>
            <person name="Woesten H.A.B."/>
            <person name="Xu J."/>
            <person name="Eastwood D.C."/>
            <person name="Foster G.D."/>
            <person name="Sonnenberg A.S."/>
            <person name="Cullen D."/>
            <person name="de Vries R.P."/>
            <person name="Lundell T."/>
            <person name="Hibbett D.S."/>
            <person name="Henrissat B."/>
            <person name="Burton K.S."/>
            <person name="Kerrigan R.W."/>
            <person name="Challen M.P."/>
            <person name="Grigoriev I.V."/>
            <person name="Martin F."/>
        </authorList>
    </citation>
    <scope>NUCLEOTIDE SEQUENCE [LARGE SCALE GENOMIC DNA]</scope>
    <source>
        <strain evidence="3">JB137-S8 / ATCC MYA-4627 / FGSC 10392</strain>
    </source>
</reference>
<proteinExistence type="predicted"/>
<dbReference type="OrthoDB" id="10268011at2759"/>